<evidence type="ECO:0000259" key="1">
    <source>
        <dbReference type="SMART" id="SM00953"/>
    </source>
</evidence>
<accession>A0A7G6T4X4</accession>
<dbReference type="RefSeq" id="WP_183465556.1">
    <property type="nucleotide sequence ID" value="NZ_CP050298.1"/>
</dbReference>
<dbReference type="Pfam" id="PF08808">
    <property type="entry name" value="RES"/>
    <property type="match status" value="1"/>
</dbReference>
<sequence length="194" mass="21038">MKLDPKTVADLALGFQPRSYLRVMRAAHMATPLGMGFGHTRFSSPDRTFQLVYIAHDLATAIAETIVRDRFEGRMKRVLDQSEIEEWAVAEITATSPLTVLDLRTTGLLRLGVSTDAARAKNHWRGRQLSAAIHGAFAIDGLLYASRLTSAECVAVYDRAIEGKLGASPATNLVRHPDLIAALQSIGVSLRGGA</sequence>
<feature type="domain" description="RES" evidence="1">
    <location>
        <begin position="31"/>
        <end position="168"/>
    </location>
</feature>
<organism evidence="2 3">
    <name type="scientific">Mesorhizobium huakuii</name>
    <dbReference type="NCBI Taxonomy" id="28104"/>
    <lineage>
        <taxon>Bacteria</taxon>
        <taxon>Pseudomonadati</taxon>
        <taxon>Pseudomonadota</taxon>
        <taxon>Alphaproteobacteria</taxon>
        <taxon>Hyphomicrobiales</taxon>
        <taxon>Phyllobacteriaceae</taxon>
        <taxon>Mesorhizobium</taxon>
    </lineage>
</organism>
<dbReference type="EMBL" id="CP050298">
    <property type="protein sequence ID" value="QND61806.1"/>
    <property type="molecule type" value="Genomic_DNA"/>
</dbReference>
<dbReference type="InterPro" id="IPR014914">
    <property type="entry name" value="RES_dom"/>
</dbReference>
<evidence type="ECO:0000313" key="3">
    <source>
        <dbReference type="Proteomes" id="UP000515465"/>
    </source>
</evidence>
<keyword evidence="2" id="KW-0614">Plasmid</keyword>
<dbReference type="SMART" id="SM00953">
    <property type="entry name" value="RES"/>
    <property type="match status" value="1"/>
</dbReference>
<protein>
    <submittedName>
        <fullName evidence="2">RES family NAD+ phosphorylase</fullName>
    </submittedName>
</protein>
<dbReference type="Proteomes" id="UP000515465">
    <property type="component" value="Plasmid p_3"/>
</dbReference>
<gene>
    <name evidence="2" type="ORF">HB778_37000</name>
</gene>
<reference evidence="2" key="1">
    <citation type="journal article" date="2020" name="Mol. Plant Microbe Interact.">
        <title>Complete genome sequences of four natural Pseudomonas isolates that catabolize a wide range of aromatic compounds relevant to lignin valorization.</title>
        <authorList>
            <person name="Hatmaker E.A."/>
            <person name="Presle G."/>
            <person name="Cannon O."/>
            <person name="Guss A.M."/>
            <person name="Elkins J.G."/>
        </authorList>
    </citation>
    <scope>NUCLEOTIDE SEQUENCE</scope>
    <source>
        <strain evidence="2">583</strain>
        <plasmid evidence="2">p_3</plasmid>
    </source>
</reference>
<dbReference type="AlphaFoldDB" id="A0A7G6T4X4"/>
<geneLocation type="plasmid" evidence="2 3">
    <name>p_3</name>
</geneLocation>
<name>A0A7G6T4X4_9HYPH</name>
<proteinExistence type="predicted"/>
<evidence type="ECO:0000313" key="2">
    <source>
        <dbReference type="EMBL" id="QND61806.1"/>
    </source>
</evidence>